<dbReference type="EMBL" id="CAJNOV010000077">
    <property type="protein sequence ID" value="CAF0975941.1"/>
    <property type="molecule type" value="Genomic_DNA"/>
</dbReference>
<protein>
    <recommendedName>
        <fullName evidence="2">SAC domain-containing protein</fullName>
    </recommendedName>
</protein>
<dbReference type="PANTHER" id="PTHR45662:SF8">
    <property type="entry name" value="PHOSPHATIDYLINOSITIDE PHOSPHATASE SAC2"/>
    <property type="match status" value="1"/>
</dbReference>
<dbReference type="Proteomes" id="UP000663856">
    <property type="component" value="Unassembled WGS sequence"/>
</dbReference>
<dbReference type="GO" id="GO:0045334">
    <property type="term" value="C:clathrin-coated endocytic vesicle"/>
    <property type="evidence" value="ECO:0007669"/>
    <property type="project" value="TreeGrafter"/>
</dbReference>
<dbReference type="GO" id="GO:0005769">
    <property type="term" value="C:early endosome"/>
    <property type="evidence" value="ECO:0007669"/>
    <property type="project" value="TreeGrafter"/>
</dbReference>
<dbReference type="GO" id="GO:2001135">
    <property type="term" value="P:regulation of endocytic recycling"/>
    <property type="evidence" value="ECO:0007669"/>
    <property type="project" value="TreeGrafter"/>
</dbReference>
<organism evidence="4 7">
    <name type="scientific">Rotaria magnacalcarata</name>
    <dbReference type="NCBI Taxonomy" id="392030"/>
    <lineage>
        <taxon>Eukaryota</taxon>
        <taxon>Metazoa</taxon>
        <taxon>Spiralia</taxon>
        <taxon>Gnathifera</taxon>
        <taxon>Rotifera</taxon>
        <taxon>Eurotatoria</taxon>
        <taxon>Bdelloidea</taxon>
        <taxon>Philodinida</taxon>
        <taxon>Philodinidae</taxon>
        <taxon>Rotaria</taxon>
    </lineage>
</organism>
<dbReference type="InterPro" id="IPR002013">
    <property type="entry name" value="SAC_dom"/>
</dbReference>
<dbReference type="Pfam" id="PF12456">
    <property type="entry name" value="hSac2"/>
    <property type="match status" value="1"/>
</dbReference>
<dbReference type="EMBL" id="CAJNRE010019655">
    <property type="protein sequence ID" value="CAF2204791.1"/>
    <property type="molecule type" value="Genomic_DNA"/>
</dbReference>
<dbReference type="EMBL" id="CAJNRF010010683">
    <property type="protein sequence ID" value="CAF2123109.1"/>
    <property type="molecule type" value="Genomic_DNA"/>
</dbReference>
<dbReference type="AlphaFoldDB" id="A0A816Q729"/>
<dbReference type="Proteomes" id="UP000663855">
    <property type="component" value="Unassembled WGS sequence"/>
</dbReference>
<feature type="region of interest" description="Disordered" evidence="1">
    <location>
        <begin position="604"/>
        <end position="626"/>
    </location>
</feature>
<dbReference type="Proteomes" id="UP000663887">
    <property type="component" value="Unassembled WGS sequence"/>
</dbReference>
<dbReference type="EMBL" id="CAJNRG010003481">
    <property type="protein sequence ID" value="CAF2058110.1"/>
    <property type="molecule type" value="Genomic_DNA"/>
</dbReference>
<dbReference type="PANTHER" id="PTHR45662">
    <property type="entry name" value="PHOSPHATIDYLINOSITIDE PHOSPHATASE SAC1"/>
    <property type="match status" value="1"/>
</dbReference>
<sequence>MSNILSMNVSDEQIRKSFRKEQSLASIARLRDDMGAPAPKRRKNKVIIDEYLIKLWLFYDEGLLDIPSFLKAAGLRYFERPPKHFNESHDAFVKHIENELSRIKGKQLILISLVDEWGKENILNDAFFEHIIKYNSSCLSYVTFDFHEYCKGLQFGNVMTLLQHLDEKHLLREMRFCWITTVTNALLSEQISLFRINCVDCLDRTNVVQAAIAKTILEIMLKKLGLLDFDESGLRDYPRTIFQTMWADNGDAISRQYAGTDAMKGDFTRTGRRDIKGVLADGKISANRYYRRFKKDTLRQQCYDAMQKQKTSNMETNKEVITTVNPDFVDMPMEPTTNREEILKQMIFDCRKMFVCEETEDCFGTWPLIDDSELNEVLIEQSEPDCVLVLTSARYFIVCYDETFQKVVSFKETPLASISDIEVGENPLSPPGSSWTLRICYTKNEQKTGYYHQFRGTNVQVFNAAVMFLKDIDQINDYVKTIGQMIVSIVNSFVQKSVELKERKLNSSNITLMNSLPDSVEPLQKRMSFSATDMPSLAAMNNVKTSNNKAAISKIKDFGSRFSSMVTRQAAPTFNRLTTQAKQLPINEKVASLLKAIGDGSSLIRANTTKTGGDDGRASPTSENNRKKLLQEKFDERKNDLSSLSCQTKCFLLPSPDLSLIYIPNHEPN</sequence>
<evidence type="ECO:0000313" key="5">
    <source>
        <dbReference type="EMBL" id="CAF2123109.1"/>
    </source>
</evidence>
<reference evidence="4" key="1">
    <citation type="submission" date="2021-02" db="EMBL/GenBank/DDBJ databases">
        <authorList>
            <person name="Nowell W R."/>
        </authorList>
    </citation>
    <scope>NUCLEOTIDE SEQUENCE</scope>
</reference>
<evidence type="ECO:0000259" key="2">
    <source>
        <dbReference type="PROSITE" id="PS50275"/>
    </source>
</evidence>
<accession>A0A816Q729</accession>
<name>A0A816Q729_9BILA</name>
<dbReference type="Proteomes" id="UP000663824">
    <property type="component" value="Unassembled WGS sequence"/>
</dbReference>
<evidence type="ECO:0000313" key="7">
    <source>
        <dbReference type="Proteomes" id="UP000663887"/>
    </source>
</evidence>
<dbReference type="GO" id="GO:0043812">
    <property type="term" value="F:phosphatidylinositol-4-phosphate phosphatase activity"/>
    <property type="evidence" value="ECO:0007669"/>
    <property type="project" value="TreeGrafter"/>
</dbReference>
<feature type="domain" description="SAC" evidence="2">
    <location>
        <begin position="91"/>
        <end position="259"/>
    </location>
</feature>
<gene>
    <name evidence="3" type="ORF">CJN711_LOCUS1113</name>
    <name evidence="6" type="ORF">MBJ925_LOCUS35572</name>
    <name evidence="5" type="ORF">WKI299_LOCUS24775</name>
    <name evidence="4" type="ORF">XDN619_LOCUS10093</name>
</gene>
<evidence type="ECO:0000313" key="4">
    <source>
        <dbReference type="EMBL" id="CAF2058110.1"/>
    </source>
</evidence>
<evidence type="ECO:0000313" key="6">
    <source>
        <dbReference type="EMBL" id="CAF2204791.1"/>
    </source>
</evidence>
<comment type="caution">
    <text evidence="4">The sequence shown here is derived from an EMBL/GenBank/DDBJ whole genome shotgun (WGS) entry which is preliminary data.</text>
</comment>
<dbReference type="InterPro" id="IPR022158">
    <property type="entry name" value="Inositol_phosphatase"/>
</dbReference>
<dbReference type="Pfam" id="PF02383">
    <property type="entry name" value="Syja_N"/>
    <property type="match status" value="1"/>
</dbReference>
<proteinExistence type="predicted"/>
<dbReference type="GO" id="GO:0046856">
    <property type="term" value="P:phosphatidylinositol dephosphorylation"/>
    <property type="evidence" value="ECO:0007669"/>
    <property type="project" value="TreeGrafter"/>
</dbReference>
<dbReference type="PROSITE" id="PS50275">
    <property type="entry name" value="SAC"/>
    <property type="match status" value="1"/>
</dbReference>
<evidence type="ECO:0000256" key="1">
    <source>
        <dbReference type="SAM" id="MobiDB-lite"/>
    </source>
</evidence>
<evidence type="ECO:0000313" key="3">
    <source>
        <dbReference type="EMBL" id="CAF0975941.1"/>
    </source>
</evidence>